<dbReference type="Proteomes" id="UP000253664">
    <property type="component" value="Unassembled WGS sequence"/>
</dbReference>
<proteinExistence type="predicted"/>
<name>A0A367LKH8_9HYPO</name>
<evidence type="ECO:0000313" key="1">
    <source>
        <dbReference type="EMBL" id="RCI14943.1"/>
    </source>
</evidence>
<gene>
    <name evidence="1" type="ORF">L249_7022</name>
</gene>
<reference evidence="1 2" key="1">
    <citation type="journal article" date="2015" name="BMC Genomics">
        <title>Insights from the genome of Ophiocordyceps polyrhachis-furcata to pathogenicity and host specificity in insect fungi.</title>
        <authorList>
            <person name="Wichadakul D."/>
            <person name="Kobmoo N."/>
            <person name="Ingsriswang S."/>
            <person name="Tangphatsornruang S."/>
            <person name="Chantasingh D."/>
            <person name="Luangsa-ard J.J."/>
            <person name="Eurwilaichitr L."/>
        </authorList>
    </citation>
    <scope>NUCLEOTIDE SEQUENCE [LARGE SCALE GENOMIC DNA]</scope>
    <source>
        <strain evidence="1 2">BCC 54312</strain>
    </source>
</reference>
<dbReference type="EMBL" id="LKCN02000003">
    <property type="protein sequence ID" value="RCI14943.1"/>
    <property type="molecule type" value="Genomic_DNA"/>
</dbReference>
<organism evidence="1 2">
    <name type="scientific">Ophiocordyceps polyrhachis-furcata BCC 54312</name>
    <dbReference type="NCBI Taxonomy" id="1330021"/>
    <lineage>
        <taxon>Eukaryota</taxon>
        <taxon>Fungi</taxon>
        <taxon>Dikarya</taxon>
        <taxon>Ascomycota</taxon>
        <taxon>Pezizomycotina</taxon>
        <taxon>Sordariomycetes</taxon>
        <taxon>Hypocreomycetidae</taxon>
        <taxon>Hypocreales</taxon>
        <taxon>Ophiocordycipitaceae</taxon>
        <taxon>Ophiocordyceps</taxon>
    </lineage>
</organism>
<evidence type="ECO:0000313" key="2">
    <source>
        <dbReference type="Proteomes" id="UP000253664"/>
    </source>
</evidence>
<keyword evidence="2" id="KW-1185">Reference proteome</keyword>
<dbReference type="AlphaFoldDB" id="A0A367LKH8"/>
<comment type="caution">
    <text evidence="1">The sequence shown here is derived from an EMBL/GenBank/DDBJ whole genome shotgun (WGS) entry which is preliminary data.</text>
</comment>
<dbReference type="OrthoDB" id="4918988at2759"/>
<sequence length="272" mass="30815">MVSFSCAQMAYAAASTILLRRCLNASPLTFHTRCGRSAVANAVVDILPDGLVGMINSTMKMERSALRRSIQDAMRKDRTGNLRHTILWYANASYRAQEVCWPVDPDFTFGDFMSPFGALSALLVKKESIREPMPRRFTDLPPGYLNKSSIHIISSRSFDFYKANQLRCNFKYIGFMQLLGPTYPSLSATRELLDQWAGRSGRALFSLMREDWACTYGGGCRDEPETAPFSLPYKPDNYKRAIDEIFRLFSISKPFVITFGHVVPASTMYWIC</sequence>
<protein>
    <submittedName>
        <fullName evidence="1">Uncharacterized protein</fullName>
    </submittedName>
</protein>
<accession>A0A367LKH8</accession>